<dbReference type="InterPro" id="IPR002048">
    <property type="entry name" value="EF_hand_dom"/>
</dbReference>
<dbReference type="PROSITE" id="PS00018">
    <property type="entry name" value="EF_HAND_1"/>
    <property type="match status" value="2"/>
</dbReference>
<name>A0A2L2XX06_PARTP</name>
<dbReference type="OrthoDB" id="293868at2759"/>
<feature type="compositionally biased region" description="Low complexity" evidence="2">
    <location>
        <begin position="45"/>
        <end position="64"/>
    </location>
</feature>
<dbReference type="InterPro" id="IPR011992">
    <property type="entry name" value="EF-hand-dom_pair"/>
</dbReference>
<proteinExistence type="evidence at transcript level"/>
<dbReference type="KEGG" id="ptep:107452404"/>
<feature type="domain" description="EF-hand" evidence="4">
    <location>
        <begin position="289"/>
        <end position="324"/>
    </location>
</feature>
<evidence type="ECO:0000256" key="1">
    <source>
        <dbReference type="ARBA" id="ARBA00022837"/>
    </source>
</evidence>
<dbReference type="GeneID" id="107452404"/>
<protein>
    <recommendedName>
        <fullName evidence="4">EF-hand domain-containing protein</fullName>
    </recommendedName>
</protein>
<organism evidence="5">
    <name type="scientific">Parasteatoda tepidariorum</name>
    <name type="common">Common house spider</name>
    <name type="synonym">Achaearanea tepidariorum</name>
    <dbReference type="NCBI Taxonomy" id="114398"/>
    <lineage>
        <taxon>Eukaryota</taxon>
        <taxon>Metazoa</taxon>
        <taxon>Ecdysozoa</taxon>
        <taxon>Arthropoda</taxon>
        <taxon>Chelicerata</taxon>
        <taxon>Arachnida</taxon>
        <taxon>Araneae</taxon>
        <taxon>Araneomorphae</taxon>
        <taxon>Entelegynae</taxon>
        <taxon>Araneoidea</taxon>
        <taxon>Theridiidae</taxon>
        <taxon>Parasteatoda</taxon>
    </lineage>
</organism>
<dbReference type="SMART" id="SM00054">
    <property type="entry name" value="EFh"/>
    <property type="match status" value="3"/>
</dbReference>
<feature type="chain" id="PRO_5014785573" description="EF-hand domain-containing protein" evidence="3">
    <location>
        <begin position="16"/>
        <end position="344"/>
    </location>
</feature>
<dbReference type="InterPro" id="IPR018247">
    <property type="entry name" value="EF_Hand_1_Ca_BS"/>
</dbReference>
<accession>A0A2L2XX06</accession>
<evidence type="ECO:0000313" key="5">
    <source>
        <dbReference type="EMBL" id="LAA00488.1"/>
    </source>
</evidence>
<dbReference type="PANTHER" id="PTHR10827:SF52">
    <property type="entry name" value="IP16409P"/>
    <property type="match status" value="1"/>
</dbReference>
<feature type="domain" description="EF-hand" evidence="4">
    <location>
        <begin position="219"/>
        <end position="247"/>
    </location>
</feature>
<dbReference type="Gene3D" id="1.10.238.10">
    <property type="entry name" value="EF-hand"/>
    <property type="match status" value="2"/>
</dbReference>
<reference evidence="5" key="1">
    <citation type="journal article" date="2016" name="Mol. Ecol. Resour.">
        <title>Evaluation of the impact of RNA preservation methods of spiders for de novo transcriptome assembly.</title>
        <authorList>
            <person name="Kono N."/>
            <person name="Nakamura H."/>
            <person name="Ito Y."/>
            <person name="Tomita M."/>
            <person name="Arakawa K."/>
        </authorList>
    </citation>
    <scope>NUCLEOTIDE SEQUENCE</scope>
    <source>
        <tissue evidence="5">Whole body</tissue>
    </source>
</reference>
<feature type="domain" description="EF-hand" evidence="4">
    <location>
        <begin position="175"/>
        <end position="210"/>
    </location>
</feature>
<keyword evidence="3" id="KW-0732">Signal</keyword>
<feature type="compositionally biased region" description="Basic and acidic residues" evidence="2">
    <location>
        <begin position="18"/>
        <end position="31"/>
    </location>
</feature>
<dbReference type="RefSeq" id="XP_071036878.1">
    <property type="nucleotide sequence ID" value="XM_071180777.1"/>
</dbReference>
<dbReference type="EMBL" id="IAAA01003484">
    <property type="protein sequence ID" value="LAA00488.1"/>
    <property type="molecule type" value="mRNA"/>
</dbReference>
<dbReference type="GO" id="GO:0005509">
    <property type="term" value="F:calcium ion binding"/>
    <property type="evidence" value="ECO:0007669"/>
    <property type="project" value="InterPro"/>
</dbReference>
<dbReference type="PANTHER" id="PTHR10827">
    <property type="entry name" value="RETICULOCALBIN"/>
    <property type="match status" value="1"/>
</dbReference>
<evidence type="ECO:0000256" key="3">
    <source>
        <dbReference type="SAM" id="SignalP"/>
    </source>
</evidence>
<evidence type="ECO:0000256" key="2">
    <source>
        <dbReference type="SAM" id="MobiDB-lite"/>
    </source>
</evidence>
<feature type="signal peptide" evidence="3">
    <location>
        <begin position="1"/>
        <end position="15"/>
    </location>
</feature>
<dbReference type="AlphaFoldDB" id="A0A2L2XX06"/>
<evidence type="ECO:0000259" key="4">
    <source>
        <dbReference type="PROSITE" id="PS50222"/>
    </source>
</evidence>
<feature type="region of interest" description="Disordered" evidence="2">
    <location>
        <begin position="18"/>
        <end position="67"/>
    </location>
</feature>
<dbReference type="Pfam" id="PF13499">
    <property type="entry name" value="EF-hand_7"/>
    <property type="match status" value="1"/>
</dbReference>
<dbReference type="PROSITE" id="PS50222">
    <property type="entry name" value="EF_HAND_2"/>
    <property type="match status" value="4"/>
</dbReference>
<dbReference type="SUPFAM" id="SSF47473">
    <property type="entry name" value="EF-hand"/>
    <property type="match status" value="2"/>
</dbReference>
<sequence>MKLSILCTLLAVAWAAEEKADVRQSFRDKPKSQPVPHGSNYNKDSGSTSQSQHLDSSSSSSSSSAEEYRQLNSEEVKLLLLKVVDENVDKDKDGFATADELKDWLRVLQEKVIQDNVNRQWAYYSPETEEVLSWEGYYPEQKRVVTWERYLNYTYPDEVLSGSENLTPELEEVKATMRRAERRWKNADVDGDGSLSKEEFRDFIHPEESQRAGGVAVLEAMEDMDTDKDNKVSLDEYMTHLNKVSGEEKEDPSWSEAQRGHFTDFLDKDKDGNLSEKEMREWVVPTYDRSEAEAWRLISIADQDQDSKLSRDEIGTYHEYFLTLLPPEYWVQEDPTESSKHDEF</sequence>
<feature type="domain" description="EF-hand" evidence="4">
    <location>
        <begin position="88"/>
        <end position="111"/>
    </location>
</feature>
<keyword evidence="1" id="KW-0106">Calcium</keyword>
<dbReference type="GO" id="GO:0005783">
    <property type="term" value="C:endoplasmic reticulum"/>
    <property type="evidence" value="ECO:0007669"/>
    <property type="project" value="TreeGrafter"/>
</dbReference>
<dbReference type="OMA" id="IEDYHEY"/>